<dbReference type="EMBL" id="VNJI01000040">
    <property type="protein sequence ID" value="TVY07292.1"/>
    <property type="molecule type" value="Genomic_DNA"/>
</dbReference>
<dbReference type="Proteomes" id="UP000317036">
    <property type="component" value="Unassembled WGS sequence"/>
</dbReference>
<gene>
    <name evidence="1" type="ORF">FPZ49_24870</name>
</gene>
<organism evidence="1 2">
    <name type="scientific">Paenibacillus cremeus</name>
    <dbReference type="NCBI Taxonomy" id="2163881"/>
    <lineage>
        <taxon>Bacteria</taxon>
        <taxon>Bacillati</taxon>
        <taxon>Bacillota</taxon>
        <taxon>Bacilli</taxon>
        <taxon>Bacillales</taxon>
        <taxon>Paenibacillaceae</taxon>
        <taxon>Paenibacillus</taxon>
    </lineage>
</organism>
<proteinExistence type="predicted"/>
<dbReference type="Gene3D" id="2.70.98.10">
    <property type="match status" value="1"/>
</dbReference>
<reference evidence="1 2" key="1">
    <citation type="submission" date="2019-07" db="EMBL/GenBank/DDBJ databases">
        <authorList>
            <person name="Kim J."/>
        </authorList>
    </citation>
    <scope>NUCLEOTIDE SEQUENCE [LARGE SCALE GENOMIC DNA]</scope>
    <source>
        <strain evidence="1 2">JC52</strain>
    </source>
</reference>
<protein>
    <submittedName>
        <fullName evidence="1">Aldose epimerase</fullName>
    </submittedName>
</protein>
<dbReference type="Pfam" id="PF01263">
    <property type="entry name" value="Aldose_epim"/>
    <property type="match status" value="1"/>
</dbReference>
<comment type="caution">
    <text evidence="1">The sequence shown here is derived from an EMBL/GenBank/DDBJ whole genome shotgun (WGS) entry which is preliminary data.</text>
</comment>
<keyword evidence="2" id="KW-1185">Reference proteome</keyword>
<dbReference type="InterPro" id="IPR014718">
    <property type="entry name" value="GH-type_carb-bd"/>
</dbReference>
<dbReference type="RefSeq" id="WP_144852224.1">
    <property type="nucleotide sequence ID" value="NZ_VNJI01000040.1"/>
</dbReference>
<dbReference type="GO" id="GO:0030246">
    <property type="term" value="F:carbohydrate binding"/>
    <property type="evidence" value="ECO:0007669"/>
    <property type="project" value="InterPro"/>
</dbReference>
<name>A0A559K579_9BACL</name>
<dbReference type="PANTHER" id="PTHR11122">
    <property type="entry name" value="APOSPORY-ASSOCIATED PROTEIN C-RELATED"/>
    <property type="match status" value="1"/>
</dbReference>
<accession>A0A559K579</accession>
<evidence type="ECO:0000313" key="1">
    <source>
        <dbReference type="EMBL" id="TVY07292.1"/>
    </source>
</evidence>
<sequence>MSNYEIKTYTDGFPIYEVIEHSTNSWFKIAPVRGGIVISYGVQGQELLYLDKETFYDPAANIRGGIPVLFPISGQLTDGKYEWNGQHYAMKNHGVARINPWEVVGTDVTDSAVITLRLASSEETRESFPFDFELLFTYRLKDGQLTIEQHYANRSDSEMPMYPGFHPYFAADRKALAYETDARKLYNYNDNSTKEYSQQVIDLDDTVESVVFLEAEKREIAFSPTAERTIRMTYGKEFQAVVLWSVVGKPFICVEPWMARTNELNRKQELVYVKPGAGLSTFLTISVN</sequence>
<dbReference type="GO" id="GO:0005975">
    <property type="term" value="P:carbohydrate metabolic process"/>
    <property type="evidence" value="ECO:0007669"/>
    <property type="project" value="InterPro"/>
</dbReference>
<dbReference type="InterPro" id="IPR011013">
    <property type="entry name" value="Gal_mutarotase_sf_dom"/>
</dbReference>
<dbReference type="SUPFAM" id="SSF74650">
    <property type="entry name" value="Galactose mutarotase-like"/>
    <property type="match status" value="1"/>
</dbReference>
<dbReference type="PANTHER" id="PTHR11122:SF13">
    <property type="entry name" value="GLUCOSE-6-PHOSPHATE 1-EPIMERASE"/>
    <property type="match status" value="1"/>
</dbReference>
<dbReference type="AlphaFoldDB" id="A0A559K579"/>
<dbReference type="GO" id="GO:0016853">
    <property type="term" value="F:isomerase activity"/>
    <property type="evidence" value="ECO:0007669"/>
    <property type="project" value="InterPro"/>
</dbReference>
<dbReference type="InterPro" id="IPR008183">
    <property type="entry name" value="Aldose_1/G6P_1-epimerase"/>
</dbReference>
<evidence type="ECO:0000313" key="2">
    <source>
        <dbReference type="Proteomes" id="UP000317036"/>
    </source>
</evidence>
<dbReference type="OrthoDB" id="9795355at2"/>